<feature type="region of interest" description="Disordered" evidence="2">
    <location>
        <begin position="420"/>
        <end position="464"/>
    </location>
</feature>
<dbReference type="GO" id="GO:0005096">
    <property type="term" value="F:GTPase activator activity"/>
    <property type="evidence" value="ECO:0007669"/>
    <property type="project" value="TreeGrafter"/>
</dbReference>
<dbReference type="PANTHER" id="PTHR12991:SF10">
    <property type="entry name" value="GATOR COMPLEX PROTEIN NPRL2"/>
    <property type="match status" value="1"/>
</dbReference>
<dbReference type="RefSeq" id="XP_016228274.1">
    <property type="nucleotide sequence ID" value="XM_016364625.1"/>
</dbReference>
<evidence type="ECO:0000256" key="1">
    <source>
        <dbReference type="ARBA" id="ARBA00008433"/>
    </source>
</evidence>
<dbReference type="GO" id="GO:0005774">
    <property type="term" value="C:vacuolar membrane"/>
    <property type="evidence" value="ECO:0007669"/>
    <property type="project" value="TreeGrafter"/>
</dbReference>
<dbReference type="GO" id="GO:0010508">
    <property type="term" value="P:positive regulation of autophagy"/>
    <property type="evidence" value="ECO:0007669"/>
    <property type="project" value="TreeGrafter"/>
</dbReference>
<reference evidence="4 5" key="1">
    <citation type="submission" date="2015-01" db="EMBL/GenBank/DDBJ databases">
        <title>The Genome Sequence of Exophiala mesophila CBS40295.</title>
        <authorList>
            <consortium name="The Broad Institute Genomics Platform"/>
            <person name="Cuomo C."/>
            <person name="de Hoog S."/>
            <person name="Gorbushina A."/>
            <person name="Stielow B."/>
            <person name="Teixiera M."/>
            <person name="Abouelleil A."/>
            <person name="Chapman S.B."/>
            <person name="Priest M."/>
            <person name="Young S.K."/>
            <person name="Wortman J."/>
            <person name="Nusbaum C."/>
            <person name="Birren B."/>
        </authorList>
    </citation>
    <scope>NUCLEOTIDE SEQUENCE [LARGE SCALE GENOMIC DNA]</scope>
    <source>
        <strain evidence="4 5">CBS 40295</strain>
    </source>
</reference>
<evidence type="ECO:0000313" key="5">
    <source>
        <dbReference type="Proteomes" id="UP000054302"/>
    </source>
</evidence>
<dbReference type="HOGENOM" id="CLU_014995_3_2_1"/>
<dbReference type="OrthoDB" id="338854at2759"/>
<feature type="compositionally biased region" description="Basic residues" evidence="2">
    <location>
        <begin position="442"/>
        <end position="455"/>
    </location>
</feature>
<dbReference type="Proteomes" id="UP000054302">
    <property type="component" value="Unassembled WGS sequence"/>
</dbReference>
<dbReference type="AlphaFoldDB" id="A0A0D1X4I5"/>
<evidence type="ECO:0000313" key="4">
    <source>
        <dbReference type="EMBL" id="KIV96700.1"/>
    </source>
</evidence>
<organism evidence="4 5">
    <name type="scientific">Exophiala mesophila</name>
    <name type="common">Black yeast-like fungus</name>
    <dbReference type="NCBI Taxonomy" id="212818"/>
    <lineage>
        <taxon>Eukaryota</taxon>
        <taxon>Fungi</taxon>
        <taxon>Dikarya</taxon>
        <taxon>Ascomycota</taxon>
        <taxon>Pezizomycotina</taxon>
        <taxon>Eurotiomycetes</taxon>
        <taxon>Chaetothyriomycetidae</taxon>
        <taxon>Chaetothyriales</taxon>
        <taxon>Herpotrichiellaceae</taxon>
        <taxon>Exophiala</taxon>
    </lineage>
</organism>
<dbReference type="GeneID" id="27318374"/>
<keyword evidence="3" id="KW-0812">Transmembrane</keyword>
<feature type="transmembrane region" description="Helical" evidence="3">
    <location>
        <begin position="254"/>
        <end position="272"/>
    </location>
</feature>
<comment type="similarity">
    <text evidence="1">Belongs to the NPR2 family.</text>
</comment>
<evidence type="ECO:0000256" key="2">
    <source>
        <dbReference type="SAM" id="MobiDB-lite"/>
    </source>
</evidence>
<gene>
    <name evidence="4" type="ORF">PV10_00529</name>
</gene>
<dbReference type="GO" id="GO:1904262">
    <property type="term" value="P:negative regulation of TORC1 signaling"/>
    <property type="evidence" value="ECO:0007669"/>
    <property type="project" value="TreeGrafter"/>
</dbReference>
<dbReference type="Pfam" id="PF06218">
    <property type="entry name" value="NPR2"/>
    <property type="match status" value="1"/>
</dbReference>
<accession>A0A0D1X4I5</accession>
<dbReference type="GO" id="GO:1990130">
    <property type="term" value="C:GATOR1 complex"/>
    <property type="evidence" value="ECO:0007669"/>
    <property type="project" value="TreeGrafter"/>
</dbReference>
<dbReference type="STRING" id="212818.A0A0D1X4I5"/>
<sequence>MSIKAIFYSKFDPHEGPKIVHQVPEGSIVTSSELSASNASTIPSPATALLSFSTISRFLIPRQSLCGNLLSLSPPTLNPNTPQTLVLSYPICLTSSHYPRNEFIFNFALVLGDPATIDVPSYKSVVKKLAHLMRSLEEQSHFLSDDTSLPNTGRIYSLCEMLMEDLNNYCECMIPIDELNTLNIKLFPTLPNPASVKPWHVPLFTVVIESMVDENWDLTMLRIIPFINGVNCVKRIAVLADADLKLTKKCIKHLVYYGCVILLDIFTFNNIYAATAEFSQMIAKDLDMQKECARYVNTALAPGLQEEAIEDGATNDRRSSGMTTTTAHHNLQDDEIWPLTGKGDLIDGVGIVQLFACLRQGLTVREWYAQNANMLANIDMRRFITFGVIKGFLYRIHRYAIRTSKGPIVDFDRKLGDETNQGRRLVPRSMSSERHFSEATRLQRHHHHHHHHSNHPTKNEQTNGQARSDQFLNTRLVEFLDGTHCFDEICTDLEINEKELTERLKSREFGEVVVICR</sequence>
<name>A0A0D1X4I5_EXOME</name>
<protein>
    <recommendedName>
        <fullName evidence="6">Nitrogen permease regulator 2</fullName>
    </recommendedName>
</protein>
<keyword evidence="3" id="KW-0472">Membrane</keyword>
<dbReference type="OMA" id="IVMHKPD"/>
<dbReference type="PANTHER" id="PTHR12991">
    <property type="entry name" value="NITROGEN PERMEASE REGULATOR 2/TUMOR SUPPRESSOR CANDIDATE 4"/>
    <property type="match status" value="1"/>
</dbReference>
<dbReference type="InterPro" id="IPR009348">
    <property type="entry name" value="NPR2-like"/>
</dbReference>
<evidence type="ECO:0000256" key="3">
    <source>
        <dbReference type="SAM" id="Phobius"/>
    </source>
</evidence>
<dbReference type="VEuPathDB" id="FungiDB:PV10_00529"/>
<dbReference type="EMBL" id="KN847520">
    <property type="protein sequence ID" value="KIV96700.1"/>
    <property type="molecule type" value="Genomic_DNA"/>
</dbReference>
<proteinExistence type="inferred from homology"/>
<keyword evidence="3" id="KW-1133">Transmembrane helix</keyword>
<keyword evidence="5" id="KW-1185">Reference proteome</keyword>
<evidence type="ECO:0008006" key="6">
    <source>
        <dbReference type="Google" id="ProtNLM"/>
    </source>
</evidence>